<comment type="subcellular location">
    <subcellularLocation>
        <location evidence="1">Cell membrane</location>
        <topology evidence="1">Multi-pass membrane protein</topology>
    </subcellularLocation>
</comment>
<keyword evidence="3 6" id="KW-0812">Transmembrane</keyword>
<dbReference type="Proteomes" id="UP000320055">
    <property type="component" value="Unassembled WGS sequence"/>
</dbReference>
<feature type="transmembrane region" description="Helical" evidence="6">
    <location>
        <begin position="294"/>
        <end position="315"/>
    </location>
</feature>
<evidence type="ECO:0000256" key="6">
    <source>
        <dbReference type="SAM" id="Phobius"/>
    </source>
</evidence>
<dbReference type="GO" id="GO:0005886">
    <property type="term" value="C:plasma membrane"/>
    <property type="evidence" value="ECO:0007669"/>
    <property type="project" value="UniProtKB-SubCell"/>
</dbReference>
<keyword evidence="5 6" id="KW-0472">Membrane</keyword>
<protein>
    <submittedName>
        <fullName evidence="7">Arabinose efflux permease family protein</fullName>
    </submittedName>
</protein>
<feature type="transmembrane region" description="Helical" evidence="6">
    <location>
        <begin position="39"/>
        <end position="61"/>
    </location>
</feature>
<evidence type="ECO:0000256" key="2">
    <source>
        <dbReference type="ARBA" id="ARBA00022475"/>
    </source>
</evidence>
<evidence type="ECO:0000313" key="7">
    <source>
        <dbReference type="EMBL" id="VEP15992.1"/>
    </source>
</evidence>
<feature type="transmembrane region" description="Helical" evidence="6">
    <location>
        <begin position="137"/>
        <end position="158"/>
    </location>
</feature>
<dbReference type="PANTHER" id="PTHR23513:SF6">
    <property type="entry name" value="MAJOR FACILITATOR SUPERFAMILY ASSOCIATED DOMAIN-CONTAINING PROTEIN"/>
    <property type="match status" value="1"/>
</dbReference>
<keyword evidence="8" id="KW-1185">Reference proteome</keyword>
<feature type="transmembrane region" description="Helical" evidence="6">
    <location>
        <begin position="164"/>
        <end position="184"/>
    </location>
</feature>
<evidence type="ECO:0000256" key="1">
    <source>
        <dbReference type="ARBA" id="ARBA00004651"/>
    </source>
</evidence>
<keyword evidence="4 6" id="KW-1133">Transmembrane helix</keyword>
<feature type="transmembrane region" description="Helical" evidence="6">
    <location>
        <begin position="68"/>
        <end position="89"/>
    </location>
</feature>
<feature type="transmembrane region" description="Helical" evidence="6">
    <location>
        <begin position="95"/>
        <end position="116"/>
    </location>
</feature>
<feature type="transmembrane region" description="Helical" evidence="6">
    <location>
        <begin position="255"/>
        <end position="273"/>
    </location>
</feature>
<evidence type="ECO:0000256" key="5">
    <source>
        <dbReference type="ARBA" id="ARBA00023136"/>
    </source>
</evidence>
<reference evidence="7 8" key="1">
    <citation type="submission" date="2019-01" db="EMBL/GenBank/DDBJ databases">
        <authorList>
            <person name="Brito A."/>
        </authorList>
    </citation>
    <scope>NUCLEOTIDE SEQUENCE [LARGE SCALE GENOMIC DNA]</scope>
    <source>
        <strain evidence="7">1</strain>
    </source>
</reference>
<keyword evidence="2" id="KW-1003">Cell membrane</keyword>
<dbReference type="InterPro" id="IPR036259">
    <property type="entry name" value="MFS_trans_sf"/>
</dbReference>
<feature type="transmembrane region" description="Helical" evidence="6">
    <location>
        <begin position="216"/>
        <end position="243"/>
    </location>
</feature>
<dbReference type="OrthoDB" id="9775268at2"/>
<dbReference type="GO" id="GO:0022857">
    <property type="term" value="F:transmembrane transporter activity"/>
    <property type="evidence" value="ECO:0007669"/>
    <property type="project" value="InterPro"/>
</dbReference>
<sequence>MRKFIVIWIGQLASFLGSEMTNFAITIWAWEVTGRATPLSLILFFVHTPRVIASLFAGVLVDHYSRKLLMIVGDLAAGASTIALLLLFLTNNLQIWHLYFTAAVNSLFGLIQGLAYSASLSLIVPQQHYTRATALNTIQLSSSFIFAPALAGALYPLIGLRGILIIDIVTFVVAVATLSIVRIPQPERKEITKKNIRNIKQELTFGLRYLFKHPSLLAILAFLLINNLINSVNFAILPAMILARSNSDPTVWGRLLTTFGIGGVLGAATMSIWNLPKRRINGFLMGNAIWKGGLILLSVTQSMFLQLVAAIVSGFCSPFPNSSNQGIWMSKIEPEIQGRVFAARDLIAGITMPLGAAIAGPLADNVFAPAMKTNSTLARLFGGIFGNETGAGMALTIALFSCCGVAIALGGYAFPILKKVEKT</sequence>
<proteinExistence type="predicted"/>
<dbReference type="PANTHER" id="PTHR23513">
    <property type="entry name" value="INTEGRAL MEMBRANE EFFLUX PROTEIN-RELATED"/>
    <property type="match status" value="1"/>
</dbReference>
<feature type="transmembrane region" description="Helical" evidence="6">
    <location>
        <begin position="391"/>
        <end position="414"/>
    </location>
</feature>
<accession>A0A563VX09</accession>
<dbReference type="SUPFAM" id="SSF103473">
    <property type="entry name" value="MFS general substrate transporter"/>
    <property type="match status" value="1"/>
</dbReference>
<evidence type="ECO:0000256" key="3">
    <source>
        <dbReference type="ARBA" id="ARBA00022692"/>
    </source>
</evidence>
<name>A0A563VX09_9CYAN</name>
<dbReference type="RefSeq" id="WP_144874833.1">
    <property type="nucleotide sequence ID" value="NZ_LR214131.1"/>
</dbReference>
<evidence type="ECO:0000313" key="8">
    <source>
        <dbReference type="Proteomes" id="UP000320055"/>
    </source>
</evidence>
<evidence type="ECO:0000256" key="4">
    <source>
        <dbReference type="ARBA" id="ARBA00022989"/>
    </source>
</evidence>
<dbReference type="Gene3D" id="1.20.1250.20">
    <property type="entry name" value="MFS general substrate transporter like domains"/>
    <property type="match status" value="1"/>
</dbReference>
<dbReference type="CDD" id="cd06173">
    <property type="entry name" value="MFS_MefA_like"/>
    <property type="match status" value="1"/>
</dbReference>
<dbReference type="InterPro" id="IPR011701">
    <property type="entry name" value="MFS"/>
</dbReference>
<gene>
    <name evidence="7" type="ORF">H1P_3950001</name>
</gene>
<dbReference type="EMBL" id="CAACVJ010000329">
    <property type="protein sequence ID" value="VEP15992.1"/>
    <property type="molecule type" value="Genomic_DNA"/>
</dbReference>
<dbReference type="Pfam" id="PF07690">
    <property type="entry name" value="MFS_1"/>
    <property type="match status" value="1"/>
</dbReference>
<dbReference type="AlphaFoldDB" id="A0A563VX09"/>
<organism evidence="7 8">
    <name type="scientific">Hyella patelloides LEGE 07179</name>
    <dbReference type="NCBI Taxonomy" id="945734"/>
    <lineage>
        <taxon>Bacteria</taxon>
        <taxon>Bacillati</taxon>
        <taxon>Cyanobacteriota</taxon>
        <taxon>Cyanophyceae</taxon>
        <taxon>Pleurocapsales</taxon>
        <taxon>Hyellaceae</taxon>
        <taxon>Hyella</taxon>
    </lineage>
</organism>